<dbReference type="SUPFAM" id="SSF52922">
    <property type="entry name" value="TK C-terminal domain-like"/>
    <property type="match status" value="1"/>
</dbReference>
<organism evidence="12 13">
    <name type="scientific">Ruminococcus flavefaciens 007c</name>
    <dbReference type="NCBI Taxonomy" id="1341157"/>
    <lineage>
        <taxon>Bacteria</taxon>
        <taxon>Bacillati</taxon>
        <taxon>Bacillota</taxon>
        <taxon>Clostridia</taxon>
        <taxon>Eubacteriales</taxon>
        <taxon>Oscillospiraceae</taxon>
        <taxon>Ruminococcus</taxon>
    </lineage>
</organism>
<protein>
    <recommendedName>
        <fullName evidence="10">1-deoxy-D-xylulose-5-phosphate synthase</fullName>
        <ecNumber evidence="10">2.2.1.7</ecNumber>
    </recommendedName>
    <alternativeName>
        <fullName evidence="10">1-deoxyxylulose-5-phosphate synthase</fullName>
        <shortName evidence="10">DXP synthase</shortName>
        <shortName evidence="10">DXPS</shortName>
    </alternativeName>
</protein>
<evidence type="ECO:0000313" key="12">
    <source>
        <dbReference type="EMBL" id="EWM53497.1"/>
    </source>
</evidence>
<feature type="binding site" evidence="10">
    <location>
        <position position="375"/>
    </location>
    <ligand>
        <name>thiamine diphosphate</name>
        <dbReference type="ChEBI" id="CHEBI:58937"/>
    </ligand>
</feature>
<dbReference type="Pfam" id="PF13292">
    <property type="entry name" value="DXP_synthase_N"/>
    <property type="match status" value="1"/>
</dbReference>
<dbReference type="Pfam" id="PF02780">
    <property type="entry name" value="Transketolase_C"/>
    <property type="match status" value="1"/>
</dbReference>
<dbReference type="AlphaFoldDB" id="W7UYJ2"/>
<evidence type="ECO:0000256" key="4">
    <source>
        <dbReference type="ARBA" id="ARBA00022679"/>
    </source>
</evidence>
<dbReference type="GO" id="GO:0016114">
    <property type="term" value="P:terpenoid biosynthetic process"/>
    <property type="evidence" value="ECO:0007669"/>
    <property type="project" value="UniProtKB-UniRule"/>
</dbReference>
<dbReference type="InterPro" id="IPR029061">
    <property type="entry name" value="THDP-binding"/>
</dbReference>
<dbReference type="Pfam" id="PF02779">
    <property type="entry name" value="Transket_pyr"/>
    <property type="match status" value="1"/>
</dbReference>
<dbReference type="Gene3D" id="3.40.50.920">
    <property type="match status" value="1"/>
</dbReference>
<feature type="binding site" evidence="10">
    <location>
        <begin position="122"/>
        <end position="124"/>
    </location>
    <ligand>
        <name>thiamine diphosphate</name>
        <dbReference type="ChEBI" id="CHEBI:58937"/>
    </ligand>
</feature>
<accession>W7UYJ2</accession>
<evidence type="ECO:0000256" key="9">
    <source>
        <dbReference type="ARBA" id="ARBA00023229"/>
    </source>
</evidence>
<sequence>MKENINNEKVTLEELELPQDLKKLSLAQCASLCKEIRNLLISTVSKTGGHLASNLGAVELTMAIHRNFNSPDDKIVWDVGHQSYTHKILTGRLERFSTLRQEGGISGFPKPEESEHDTFISGHSSTSVSVACGIAEAMKLQGKENYAVAVIGDGAISGGMFYEAMNNCGRDRQRNLIVILNDNNMSISKSVGALSKYLTSLRNTEKYLHTKRAVERGLKNIPLVGSSVAKGIKNVKDSVKSNILEQSTMFEDMGFIYLGPVNGHSLSELEEVFHMAKSYHQPVFIHVKTVKGKGYMPAEQNPGEYHGISKFDIATGNPEVAAADSYSTVFGKELVRIGDKDEKICAITAAMKYGTGLQFFHFKHPERFFDVGIAEQHAVTFAGGLASMGMIPVFAVYSSFLQRAYDQLVHDVAIGKLHVVLGVDRAGIVGEDGETHQGLLDVPMLTSIPNTVIFSPSCYSEMKMCMKKAVYDEKGLVAVRYPRGAENVDFSSFHLTTEHLFIRENNSSTLMITYGRLYNEAYNAQRALAEKGFPCDILKLTRIYPLDDDLGEEIKTYRHIVFFEEAMGEGGISEKVGDILSEMGYCGDYSRVTANGFVKQATVRSCLDKLGLTSEKMTEYILERCKDDGKA</sequence>
<dbReference type="InterPro" id="IPR005477">
    <property type="entry name" value="Dxylulose-5-P_synthase"/>
</dbReference>
<comment type="similarity">
    <text evidence="2 10">Belongs to the transketolase family. DXPS subfamily.</text>
</comment>
<comment type="pathway">
    <text evidence="1 10">Metabolic intermediate biosynthesis; 1-deoxy-D-xylulose 5-phosphate biosynthesis; 1-deoxy-D-xylulose 5-phosphate from D-glyceraldehyde 3-phosphate and pyruvate: step 1/1.</text>
</comment>
<evidence type="ECO:0000256" key="10">
    <source>
        <dbReference type="HAMAP-Rule" id="MF_00315"/>
    </source>
</evidence>
<dbReference type="PANTHER" id="PTHR43322">
    <property type="entry name" value="1-D-DEOXYXYLULOSE 5-PHOSPHATE SYNTHASE-RELATED"/>
    <property type="match status" value="1"/>
</dbReference>
<dbReference type="NCBIfam" id="TIGR00204">
    <property type="entry name" value="dxs"/>
    <property type="match status" value="1"/>
</dbReference>
<dbReference type="GO" id="GO:0005829">
    <property type="term" value="C:cytosol"/>
    <property type="evidence" value="ECO:0007669"/>
    <property type="project" value="TreeGrafter"/>
</dbReference>
<dbReference type="UniPathway" id="UPA00064">
    <property type="reaction ID" value="UER00091"/>
</dbReference>
<keyword evidence="6 10" id="KW-0460">Magnesium</keyword>
<dbReference type="GO" id="GO:0000287">
    <property type="term" value="F:magnesium ion binding"/>
    <property type="evidence" value="ECO:0007669"/>
    <property type="project" value="UniProtKB-UniRule"/>
</dbReference>
<evidence type="ECO:0000256" key="1">
    <source>
        <dbReference type="ARBA" id="ARBA00004980"/>
    </source>
</evidence>
<comment type="subunit">
    <text evidence="3 10">Homodimer.</text>
</comment>
<evidence type="ECO:0000256" key="2">
    <source>
        <dbReference type="ARBA" id="ARBA00011081"/>
    </source>
</evidence>
<comment type="cofactor">
    <cofactor evidence="10">
        <name>thiamine diphosphate</name>
        <dbReference type="ChEBI" id="CHEBI:58937"/>
    </cofactor>
    <text evidence="10">Binds 1 thiamine pyrophosphate per subunit.</text>
</comment>
<dbReference type="InterPro" id="IPR033248">
    <property type="entry name" value="Transketolase_C"/>
</dbReference>
<dbReference type="HAMAP" id="MF_00315">
    <property type="entry name" value="DXP_synth"/>
    <property type="match status" value="1"/>
</dbReference>
<proteinExistence type="inferred from homology"/>
<dbReference type="CDD" id="cd07033">
    <property type="entry name" value="TPP_PYR_DXS_TK_like"/>
    <property type="match status" value="1"/>
</dbReference>
<dbReference type="PANTHER" id="PTHR43322:SF5">
    <property type="entry name" value="1-DEOXY-D-XYLULOSE-5-PHOSPHATE SYNTHASE, CHLOROPLASTIC"/>
    <property type="match status" value="1"/>
</dbReference>
<feature type="binding site" evidence="10">
    <location>
        <position position="153"/>
    </location>
    <ligand>
        <name>Mg(2+)</name>
        <dbReference type="ChEBI" id="CHEBI:18420"/>
    </ligand>
</feature>
<evidence type="ECO:0000256" key="6">
    <source>
        <dbReference type="ARBA" id="ARBA00022842"/>
    </source>
</evidence>
<dbReference type="InterPro" id="IPR009014">
    <property type="entry name" value="Transketo_C/PFOR_II"/>
</dbReference>
<dbReference type="eggNOG" id="COG1154">
    <property type="taxonomic scope" value="Bacteria"/>
</dbReference>
<comment type="caution">
    <text evidence="12">The sequence shown here is derived from an EMBL/GenBank/DDBJ whole genome shotgun (WGS) entry which is preliminary data.</text>
</comment>
<dbReference type="GO" id="GO:0019288">
    <property type="term" value="P:isopentenyl diphosphate biosynthetic process, methylerythritol 4-phosphate pathway"/>
    <property type="evidence" value="ECO:0007669"/>
    <property type="project" value="TreeGrafter"/>
</dbReference>
<dbReference type="SUPFAM" id="SSF52518">
    <property type="entry name" value="Thiamin diphosphate-binding fold (THDP-binding)"/>
    <property type="match status" value="1"/>
</dbReference>
<evidence type="ECO:0000256" key="5">
    <source>
        <dbReference type="ARBA" id="ARBA00022723"/>
    </source>
</evidence>
<dbReference type="GO" id="GO:0008661">
    <property type="term" value="F:1-deoxy-D-xylulose-5-phosphate synthase activity"/>
    <property type="evidence" value="ECO:0007669"/>
    <property type="project" value="UniProtKB-UniRule"/>
</dbReference>
<feature type="binding site" evidence="10">
    <location>
        <position position="183"/>
    </location>
    <ligand>
        <name>thiamine diphosphate</name>
        <dbReference type="ChEBI" id="CHEBI:58937"/>
    </ligand>
</feature>
<dbReference type="InterPro" id="IPR049557">
    <property type="entry name" value="Transketolase_CS"/>
</dbReference>
<evidence type="ECO:0000256" key="3">
    <source>
        <dbReference type="ARBA" id="ARBA00011738"/>
    </source>
</evidence>
<feature type="domain" description="Transketolase-like pyrimidine-binding" evidence="11">
    <location>
        <begin position="324"/>
        <end position="488"/>
    </location>
</feature>
<feature type="binding site" evidence="10">
    <location>
        <begin position="154"/>
        <end position="155"/>
    </location>
    <ligand>
        <name>thiamine diphosphate</name>
        <dbReference type="ChEBI" id="CHEBI:58937"/>
    </ligand>
</feature>
<dbReference type="EMBL" id="ATAX01000025">
    <property type="protein sequence ID" value="EWM53497.1"/>
    <property type="molecule type" value="Genomic_DNA"/>
</dbReference>
<dbReference type="GO" id="GO:0009228">
    <property type="term" value="P:thiamine biosynthetic process"/>
    <property type="evidence" value="ECO:0007669"/>
    <property type="project" value="UniProtKB-UniRule"/>
</dbReference>
<keyword evidence="5 10" id="KW-0479">Metal-binding</keyword>
<comment type="catalytic activity">
    <reaction evidence="10">
        <text>D-glyceraldehyde 3-phosphate + pyruvate + H(+) = 1-deoxy-D-xylulose 5-phosphate + CO2</text>
        <dbReference type="Rhea" id="RHEA:12605"/>
        <dbReference type="ChEBI" id="CHEBI:15361"/>
        <dbReference type="ChEBI" id="CHEBI:15378"/>
        <dbReference type="ChEBI" id="CHEBI:16526"/>
        <dbReference type="ChEBI" id="CHEBI:57792"/>
        <dbReference type="ChEBI" id="CHEBI:59776"/>
        <dbReference type="EC" id="2.2.1.7"/>
    </reaction>
</comment>
<dbReference type="PROSITE" id="PS00801">
    <property type="entry name" value="TRANSKETOLASE_1"/>
    <property type="match status" value="1"/>
</dbReference>
<dbReference type="NCBIfam" id="NF003933">
    <property type="entry name" value="PRK05444.2-2"/>
    <property type="match status" value="1"/>
</dbReference>
<dbReference type="OrthoDB" id="9803371at2"/>
<keyword evidence="8 10" id="KW-0786">Thiamine pyrophosphate</keyword>
<feature type="binding site" evidence="10">
    <location>
        <position position="295"/>
    </location>
    <ligand>
        <name>thiamine diphosphate</name>
        <dbReference type="ChEBI" id="CHEBI:58937"/>
    </ligand>
</feature>
<dbReference type="EC" id="2.2.1.7" evidence="10"/>
<dbReference type="Gene3D" id="3.40.50.970">
    <property type="match status" value="2"/>
</dbReference>
<keyword evidence="13" id="KW-1185">Reference proteome</keyword>
<keyword evidence="4 10" id="KW-0808">Transferase</keyword>
<dbReference type="RefSeq" id="WP_037299358.1">
    <property type="nucleotide sequence ID" value="NZ_ATAX01000025.1"/>
</dbReference>
<dbReference type="PATRIC" id="fig|1341157.4.peg.1905"/>
<dbReference type="SMART" id="SM00861">
    <property type="entry name" value="Transket_pyr"/>
    <property type="match status" value="1"/>
</dbReference>
<reference evidence="12 13" key="1">
    <citation type="journal article" date="2014" name="PLoS ONE">
        <title>Rumen cellulosomics: divergent fiber-degrading strategies revealed by comparative genome-wide analysis of six ruminococcal strains.</title>
        <authorList>
            <person name="Dassa B."/>
            <person name="Borovok I."/>
            <person name="Ruimy-Israeli V."/>
            <person name="Lamed R."/>
            <person name="Flint H.J."/>
            <person name="Duncan S.H."/>
            <person name="Henrissat B."/>
            <person name="Coutinho P."/>
            <person name="Morrison M."/>
            <person name="Mosoni P."/>
            <person name="Yeoman C.J."/>
            <person name="White B.A."/>
            <person name="Bayer E.A."/>
        </authorList>
    </citation>
    <scope>NUCLEOTIDE SEQUENCE [LARGE SCALE GENOMIC DNA]</scope>
    <source>
        <strain evidence="12 13">007c</strain>
    </source>
</reference>
<keyword evidence="9 10" id="KW-0414">Isoprene biosynthesis</keyword>
<gene>
    <name evidence="10" type="primary">dxs</name>
    <name evidence="12" type="ORF">RF007C_07395</name>
</gene>
<evidence type="ECO:0000256" key="7">
    <source>
        <dbReference type="ARBA" id="ARBA00022977"/>
    </source>
</evidence>
<keyword evidence="7 10" id="KW-0784">Thiamine biosynthesis</keyword>
<dbReference type="InterPro" id="IPR005475">
    <property type="entry name" value="Transketolase-like_Pyr-bd"/>
</dbReference>
<feature type="binding site" evidence="10">
    <location>
        <position position="81"/>
    </location>
    <ligand>
        <name>thiamine diphosphate</name>
        <dbReference type="ChEBI" id="CHEBI:58937"/>
    </ligand>
</feature>
<evidence type="ECO:0000256" key="8">
    <source>
        <dbReference type="ARBA" id="ARBA00023052"/>
    </source>
</evidence>
<evidence type="ECO:0000259" key="11">
    <source>
        <dbReference type="SMART" id="SM00861"/>
    </source>
</evidence>
<dbReference type="CDD" id="cd02007">
    <property type="entry name" value="TPP_DXS"/>
    <property type="match status" value="1"/>
</dbReference>
<dbReference type="Proteomes" id="UP000019365">
    <property type="component" value="Unassembled WGS sequence"/>
</dbReference>
<comment type="cofactor">
    <cofactor evidence="10">
        <name>Mg(2+)</name>
        <dbReference type="ChEBI" id="CHEBI:18420"/>
    </cofactor>
    <text evidence="10">Binds 1 Mg(2+) ion per subunit.</text>
</comment>
<comment type="function">
    <text evidence="10">Catalyzes the acyloin condensation reaction between C atoms 2 and 3 of pyruvate and glyceraldehyde 3-phosphate to yield 1-deoxy-D-xylulose-5-phosphate (DXP).</text>
</comment>
<name>W7UYJ2_RUMFL</name>
<evidence type="ECO:0000313" key="13">
    <source>
        <dbReference type="Proteomes" id="UP000019365"/>
    </source>
</evidence>
<dbReference type="GO" id="GO:0030976">
    <property type="term" value="F:thiamine pyrophosphate binding"/>
    <property type="evidence" value="ECO:0007669"/>
    <property type="project" value="UniProtKB-UniRule"/>
</dbReference>
<feature type="binding site" evidence="10">
    <location>
        <position position="183"/>
    </location>
    <ligand>
        <name>Mg(2+)</name>
        <dbReference type="ChEBI" id="CHEBI:18420"/>
    </ligand>
</feature>